<comment type="caution">
    <text evidence="4">The sequence shown here is derived from an EMBL/GenBank/DDBJ whole genome shotgun (WGS) entry which is preliminary data.</text>
</comment>
<dbReference type="Proteomes" id="UP000092584">
    <property type="component" value="Unassembled WGS sequence"/>
</dbReference>
<evidence type="ECO:0000313" key="4">
    <source>
        <dbReference type="EMBL" id="OBY64825.1"/>
    </source>
</evidence>
<evidence type="ECO:0000256" key="1">
    <source>
        <dbReference type="ARBA" id="ARBA00022676"/>
    </source>
</evidence>
<keyword evidence="2" id="KW-0808">Transferase</keyword>
<evidence type="ECO:0000259" key="3">
    <source>
        <dbReference type="Pfam" id="PF00534"/>
    </source>
</evidence>
<dbReference type="SUPFAM" id="SSF53756">
    <property type="entry name" value="UDP-Glycosyltransferase/glycogen phosphorylase"/>
    <property type="match status" value="1"/>
</dbReference>
<keyword evidence="5" id="KW-1185">Reference proteome</keyword>
<accession>A0A1B8TZ74</accession>
<dbReference type="GO" id="GO:0016757">
    <property type="term" value="F:glycosyltransferase activity"/>
    <property type="evidence" value="ECO:0007669"/>
    <property type="project" value="UniProtKB-KW"/>
</dbReference>
<proteinExistence type="predicted"/>
<dbReference type="PANTHER" id="PTHR12526">
    <property type="entry name" value="GLYCOSYLTRANSFERASE"/>
    <property type="match status" value="1"/>
</dbReference>
<keyword evidence="1" id="KW-0328">Glycosyltransferase</keyword>
<dbReference type="Gene3D" id="3.40.50.2000">
    <property type="entry name" value="Glycogen Phosphorylase B"/>
    <property type="match status" value="2"/>
</dbReference>
<gene>
    <name evidence="4" type="ORF">LPB3_05375</name>
</gene>
<name>A0A1B8TZ74_9FLAO</name>
<dbReference type="AlphaFoldDB" id="A0A1B8TZ74"/>
<dbReference type="InterPro" id="IPR001296">
    <property type="entry name" value="Glyco_trans_1"/>
</dbReference>
<dbReference type="EMBL" id="LSFM01000021">
    <property type="protein sequence ID" value="OBY64825.1"/>
    <property type="molecule type" value="Genomic_DNA"/>
</dbReference>
<reference evidence="5" key="1">
    <citation type="submission" date="2016-02" db="EMBL/GenBank/DDBJ databases">
        <authorList>
            <person name="Shin S.-K."/>
            <person name="Yi H."/>
            <person name="Kim E."/>
        </authorList>
    </citation>
    <scope>NUCLEOTIDE SEQUENCE [LARGE SCALE GENOMIC DNA]</scope>
    <source>
        <strain evidence="5">LPB0003</strain>
    </source>
</reference>
<dbReference type="STRING" id="1774273.LPB03_07115"/>
<dbReference type="Pfam" id="PF00534">
    <property type="entry name" value="Glycos_transf_1"/>
    <property type="match status" value="1"/>
</dbReference>
<sequence length="396" mass="45087">MKNLIVIYTFSSFPSGDANANRIYAMALSFKSAGYKVIVLTNTLEKKEDLNKQTGKYVFKGITYKSYFKPNLKRLERIGNRYNIKKILKTTLTREEREKIYLICSSYKNYSFFLHHYLKNNKIPALVDATEWHNSFQFKHGKYDIKYIMHNLTNKYLIAKAKNIICISTYLETYYKLKGCNTINLPPQIVIKDYAAHNLIKTPPLTFFYAGSILPNDPIGNALAGFAALSVQEKKKIKVIVAGCTIETLQQRISNGREITESLGDSLSVIGRISKTEVQHYLAKINFIFLLRPVIRYSKAGFPSKVPEALASGVPVILNLTSDLENYIIDGENGLLVADNSANAFYETIKKAIALSDEKLQEMSNSAFDSALKRFDYNNYNKVIKEFLEYRIAIIS</sequence>
<dbReference type="PANTHER" id="PTHR12526:SF629">
    <property type="entry name" value="TEICHURONIC ACID BIOSYNTHESIS GLYCOSYLTRANSFERASE TUAH-RELATED"/>
    <property type="match status" value="1"/>
</dbReference>
<feature type="domain" description="Glycosyl transferase family 1" evidence="3">
    <location>
        <begin position="196"/>
        <end position="367"/>
    </location>
</feature>
<dbReference type="KEGG" id="pob:LPB03_07115"/>
<evidence type="ECO:0000313" key="5">
    <source>
        <dbReference type="Proteomes" id="UP000092584"/>
    </source>
</evidence>
<evidence type="ECO:0000256" key="2">
    <source>
        <dbReference type="ARBA" id="ARBA00022679"/>
    </source>
</evidence>
<organism evidence="4 5">
    <name type="scientific">Polaribacter vadi</name>
    <dbReference type="NCBI Taxonomy" id="1774273"/>
    <lineage>
        <taxon>Bacteria</taxon>
        <taxon>Pseudomonadati</taxon>
        <taxon>Bacteroidota</taxon>
        <taxon>Flavobacteriia</taxon>
        <taxon>Flavobacteriales</taxon>
        <taxon>Flavobacteriaceae</taxon>
    </lineage>
</organism>
<dbReference type="RefSeq" id="WP_065318578.1">
    <property type="nucleotide sequence ID" value="NZ_CP017477.1"/>
</dbReference>
<protein>
    <recommendedName>
        <fullName evidence="3">Glycosyl transferase family 1 domain-containing protein</fullName>
    </recommendedName>
</protein>
<dbReference type="OrthoDB" id="1936552at2"/>